<evidence type="ECO:0000313" key="4">
    <source>
        <dbReference type="Proteomes" id="UP000318571"/>
    </source>
</evidence>
<gene>
    <name evidence="3" type="ORF">TCAL_14372</name>
</gene>
<dbReference type="EMBL" id="VCGU01000003">
    <property type="protein sequence ID" value="TRY78316.1"/>
    <property type="molecule type" value="Genomic_DNA"/>
</dbReference>
<evidence type="ECO:0000256" key="2">
    <source>
        <dbReference type="SAM" id="MobiDB-lite"/>
    </source>
</evidence>
<name>A0A553PKW2_TIGCA</name>
<organism evidence="3 4">
    <name type="scientific">Tigriopus californicus</name>
    <name type="common">Marine copepod</name>
    <dbReference type="NCBI Taxonomy" id="6832"/>
    <lineage>
        <taxon>Eukaryota</taxon>
        <taxon>Metazoa</taxon>
        <taxon>Ecdysozoa</taxon>
        <taxon>Arthropoda</taxon>
        <taxon>Crustacea</taxon>
        <taxon>Multicrustacea</taxon>
        <taxon>Hexanauplia</taxon>
        <taxon>Copepoda</taxon>
        <taxon>Harpacticoida</taxon>
        <taxon>Harpacticidae</taxon>
        <taxon>Tigriopus</taxon>
    </lineage>
</organism>
<sequence>MDPERIINLLLRRANDVEVNPGPGFQDKIHTLERLVNELQREHRTFHKTIEHQALQIVTLSRHQNRASQSDDVLARVTQDMLMMRETLESQATLLKRQMAQMAAMTCEMNSLKKLNVNQKNELKQLNMMASLESKAQPQDSDNKACQTVGHQEKSAAAVAEECQIKMETLTNAQAEVTSQLEDLVEKVQEIEKNARGSVAHLERVGKNNATSIKGLNCTINMLREESGAHKTALANIQKEQLKMGTQNVAMENQVGRLNDDLISVKGDSQELLEGGKNKIANLEMNLYNTIENVSDLSDKLDASNTSLDGLMEDVKDQIKGHSKFFQDVISEADKDRLKFRQELNAELRDMREEQSILHDQMVQFIKRNADENNGGTRKVWRNLEERMDTLDWMYEDIQDRVFEIDKNRKNNLVFYGINGDELDQDDCESRIRDLLNTYLQVTREIPLTKVQRMWNGPSFRAVKCALQYDRLLVDNEAYLYNSAEGKVQRVLMKPTSLVEKPPAIRPVSRIPIAKSQGCQTPVLNSNLRVSSCREDPHANRGFGDGVSSSDEEMDLVYSESLTGRPRHLVRLRHKNKLPKSTNQLEILIEEMAENMSPSPESGKPLDLPKLQ</sequence>
<accession>A0A553PKW2</accession>
<evidence type="ECO:0000313" key="3">
    <source>
        <dbReference type="EMBL" id="TRY78316.1"/>
    </source>
</evidence>
<proteinExistence type="predicted"/>
<evidence type="ECO:0000256" key="1">
    <source>
        <dbReference type="SAM" id="Coils"/>
    </source>
</evidence>
<keyword evidence="4" id="KW-1185">Reference proteome</keyword>
<dbReference type="AlphaFoldDB" id="A0A553PKW2"/>
<feature type="region of interest" description="Disordered" evidence="2">
    <location>
        <begin position="593"/>
        <end position="612"/>
    </location>
</feature>
<comment type="caution">
    <text evidence="3">The sequence shown here is derived from an EMBL/GenBank/DDBJ whole genome shotgun (WGS) entry which is preliminary data.</text>
</comment>
<reference evidence="3 4" key="1">
    <citation type="journal article" date="2018" name="Nat. Ecol. Evol.">
        <title>Genomic signatures of mitonuclear coevolution across populations of Tigriopus californicus.</title>
        <authorList>
            <person name="Barreto F.S."/>
            <person name="Watson E.T."/>
            <person name="Lima T.G."/>
            <person name="Willett C.S."/>
            <person name="Edmands S."/>
            <person name="Li W."/>
            <person name="Burton R.S."/>
        </authorList>
    </citation>
    <scope>NUCLEOTIDE SEQUENCE [LARGE SCALE GENOMIC DNA]</scope>
    <source>
        <strain evidence="3 4">San Diego</strain>
    </source>
</reference>
<protein>
    <submittedName>
        <fullName evidence="3">Uncharacterized protein</fullName>
    </submittedName>
</protein>
<dbReference type="Proteomes" id="UP000318571">
    <property type="component" value="Chromosome 11"/>
</dbReference>
<feature type="coiled-coil region" evidence="1">
    <location>
        <begin position="85"/>
        <end position="129"/>
    </location>
</feature>
<keyword evidence="1" id="KW-0175">Coiled coil</keyword>
<feature type="coiled-coil region" evidence="1">
    <location>
        <begin position="167"/>
        <end position="194"/>
    </location>
</feature>